<dbReference type="Proteomes" id="UP000700212">
    <property type="component" value="Unassembled WGS sequence"/>
</dbReference>
<reference evidence="2" key="2">
    <citation type="submission" date="2021-09" db="EMBL/GenBank/DDBJ databases">
        <authorList>
            <person name="Gilroy R."/>
        </authorList>
    </citation>
    <scope>NUCLEOTIDE SEQUENCE</scope>
    <source>
        <strain evidence="2">CHK160-4876</strain>
    </source>
</reference>
<proteinExistence type="predicted"/>
<sequence>MKKLVIVGMVSTILVACSKEGKEATPPKMATSTEVTANYNSETTSALTFGVKADSLHYTERLDALKVAHEQQWDDLTHQIPTQVEQRMLLEQHYQEVEAILTEMYNLLHTTMPKVEAEQFAKQHEDWLVYRDGRLPGEDSALGDGGRAIAIPSFLATLTFERCYELIAQYM</sequence>
<feature type="domain" description="Lysozyme inhibitor LprI-like N-terminal" evidence="1">
    <location>
        <begin position="80"/>
        <end position="166"/>
    </location>
</feature>
<dbReference type="PROSITE" id="PS51257">
    <property type="entry name" value="PROKAR_LIPOPROTEIN"/>
    <property type="match status" value="1"/>
</dbReference>
<dbReference type="Gene3D" id="1.20.1270.180">
    <property type="match status" value="1"/>
</dbReference>
<name>A0A921NAA8_9BACL</name>
<protein>
    <submittedName>
        <fullName evidence="2">Lysozyme inhibitor LprI family protein</fullName>
    </submittedName>
</protein>
<dbReference type="Pfam" id="PF07007">
    <property type="entry name" value="LprI"/>
    <property type="match status" value="1"/>
</dbReference>
<accession>A0A921NAA8</accession>
<comment type="caution">
    <text evidence="2">The sequence shown here is derived from an EMBL/GenBank/DDBJ whole genome shotgun (WGS) entry which is preliminary data.</text>
</comment>
<gene>
    <name evidence="2" type="ORF">K8V30_01625</name>
</gene>
<evidence type="ECO:0000259" key="1">
    <source>
        <dbReference type="Pfam" id="PF07007"/>
    </source>
</evidence>
<reference evidence="2" key="1">
    <citation type="journal article" date="2021" name="PeerJ">
        <title>Extensive microbial diversity within the chicken gut microbiome revealed by metagenomics and culture.</title>
        <authorList>
            <person name="Gilroy R."/>
            <person name="Ravi A."/>
            <person name="Getino M."/>
            <person name="Pursley I."/>
            <person name="Horton D.L."/>
            <person name="Alikhan N.F."/>
            <person name="Baker D."/>
            <person name="Gharbi K."/>
            <person name="Hall N."/>
            <person name="Watson M."/>
            <person name="Adriaenssens E.M."/>
            <person name="Foster-Nyarko E."/>
            <person name="Jarju S."/>
            <person name="Secka A."/>
            <person name="Antonio M."/>
            <person name="Oren A."/>
            <person name="Chaudhuri R.R."/>
            <person name="La Ragione R."/>
            <person name="Hildebrand F."/>
            <person name="Pallen M.J."/>
        </authorList>
    </citation>
    <scope>NUCLEOTIDE SEQUENCE</scope>
    <source>
        <strain evidence="2">CHK160-4876</strain>
    </source>
</reference>
<dbReference type="InterPro" id="IPR009739">
    <property type="entry name" value="LprI-like_N"/>
</dbReference>
<evidence type="ECO:0000313" key="2">
    <source>
        <dbReference type="EMBL" id="HJH10387.1"/>
    </source>
</evidence>
<dbReference type="EMBL" id="DYTV01000017">
    <property type="protein sequence ID" value="HJH10387.1"/>
    <property type="molecule type" value="Genomic_DNA"/>
</dbReference>
<dbReference type="AlphaFoldDB" id="A0A921NAA8"/>
<evidence type="ECO:0000313" key="3">
    <source>
        <dbReference type="Proteomes" id="UP000700212"/>
    </source>
</evidence>
<organism evidence="2 3">
    <name type="scientific">Metalysinibacillus jejuensis</name>
    <dbReference type="NCBI Taxonomy" id="914327"/>
    <lineage>
        <taxon>Bacteria</taxon>
        <taxon>Bacillati</taxon>
        <taxon>Bacillota</taxon>
        <taxon>Bacilli</taxon>
        <taxon>Bacillales</taxon>
        <taxon>Caryophanaceae</taxon>
        <taxon>Metalysinibacillus</taxon>
    </lineage>
</organism>